<dbReference type="EMBL" id="CAADRP010000562">
    <property type="protein sequence ID" value="VFU30053.1"/>
    <property type="molecule type" value="Genomic_DNA"/>
</dbReference>
<sequence>MTLLSRVASEYASGAGYRTLSSLPHRRSRTLVCGLGKTWPFFSTSTPIRLLVGAGPCKQPQSVTSKGLIVD</sequence>
<reference evidence="2" key="1">
    <citation type="submission" date="2019-03" db="EMBL/GenBank/DDBJ databases">
        <authorList>
            <person name="Mank J."/>
            <person name="Almeida P."/>
        </authorList>
    </citation>
    <scope>NUCLEOTIDE SEQUENCE</scope>
    <source>
        <strain evidence="2">78183</strain>
    </source>
</reference>
<proteinExistence type="predicted"/>
<evidence type="ECO:0000313" key="3">
    <source>
        <dbReference type="EMBL" id="VFU30063.1"/>
    </source>
</evidence>
<dbReference type="EMBL" id="CAADRP010000568">
    <property type="protein sequence ID" value="VFU30063.1"/>
    <property type="molecule type" value="Genomic_DNA"/>
</dbReference>
<dbReference type="EMBL" id="CAADRP010001808">
    <property type="protein sequence ID" value="VFU52933.1"/>
    <property type="molecule type" value="Genomic_DNA"/>
</dbReference>
<accession>A0A6N2KNC1</accession>
<dbReference type="EMBL" id="CAADRP010000565">
    <property type="protein sequence ID" value="VFU30057.1"/>
    <property type="molecule type" value="Genomic_DNA"/>
</dbReference>
<evidence type="ECO:0000313" key="4">
    <source>
        <dbReference type="EMBL" id="VFU52933.1"/>
    </source>
</evidence>
<organism evidence="2">
    <name type="scientific">Salix viminalis</name>
    <name type="common">Common osier</name>
    <name type="synonym">Basket willow</name>
    <dbReference type="NCBI Taxonomy" id="40686"/>
    <lineage>
        <taxon>Eukaryota</taxon>
        <taxon>Viridiplantae</taxon>
        <taxon>Streptophyta</taxon>
        <taxon>Embryophyta</taxon>
        <taxon>Tracheophyta</taxon>
        <taxon>Spermatophyta</taxon>
        <taxon>Magnoliopsida</taxon>
        <taxon>eudicotyledons</taxon>
        <taxon>Gunneridae</taxon>
        <taxon>Pentapetalae</taxon>
        <taxon>rosids</taxon>
        <taxon>fabids</taxon>
        <taxon>Malpighiales</taxon>
        <taxon>Salicaceae</taxon>
        <taxon>Saliceae</taxon>
        <taxon>Salix</taxon>
    </lineage>
</organism>
<protein>
    <submittedName>
        <fullName evidence="2">Uncharacterized protein</fullName>
    </submittedName>
</protein>
<gene>
    <name evidence="1" type="ORF">SVIM_LOCUS112862</name>
    <name evidence="2" type="ORF">SVIM_LOCUS112901</name>
    <name evidence="3" type="ORF">SVIM_LOCUS112955</name>
    <name evidence="4" type="ORF">SVIM_LOCUS366238</name>
</gene>
<evidence type="ECO:0000313" key="2">
    <source>
        <dbReference type="EMBL" id="VFU30057.1"/>
    </source>
</evidence>
<name>A0A6N2KNC1_SALVM</name>
<evidence type="ECO:0000313" key="1">
    <source>
        <dbReference type="EMBL" id="VFU30053.1"/>
    </source>
</evidence>
<dbReference type="AlphaFoldDB" id="A0A6N2KNC1"/>